<comment type="caution">
    <text evidence="1">The sequence shown here is derived from an EMBL/GenBank/DDBJ whole genome shotgun (WGS) entry which is preliminary data.</text>
</comment>
<dbReference type="AlphaFoldDB" id="A0A8T0GDS2"/>
<dbReference type="Proteomes" id="UP000822688">
    <property type="component" value="Chromosome 11"/>
</dbReference>
<evidence type="ECO:0000313" key="1">
    <source>
        <dbReference type="EMBL" id="KAG0556835.1"/>
    </source>
</evidence>
<accession>A0A8T0GDS2</accession>
<proteinExistence type="predicted"/>
<dbReference type="EMBL" id="CM026432">
    <property type="protein sequence ID" value="KAG0556835.1"/>
    <property type="molecule type" value="Genomic_DNA"/>
</dbReference>
<sequence length="87" mass="9520">MLNSTASSSSLPRRILQAAASMNLRMSSASHGHHPLELASTILLSEIPTLRFVATHWCESAQAHLAASILNQFHPESDPLGFAFQFY</sequence>
<reference evidence="1 2" key="1">
    <citation type="submission" date="2020-06" db="EMBL/GenBank/DDBJ databases">
        <title>WGS assembly of Ceratodon purpureus strain R40.</title>
        <authorList>
            <person name="Carey S.B."/>
            <person name="Jenkins J."/>
            <person name="Shu S."/>
            <person name="Lovell J.T."/>
            <person name="Sreedasyam A."/>
            <person name="Maumus F."/>
            <person name="Tiley G.P."/>
            <person name="Fernandez-Pozo N."/>
            <person name="Barry K."/>
            <person name="Chen C."/>
            <person name="Wang M."/>
            <person name="Lipzen A."/>
            <person name="Daum C."/>
            <person name="Saski C.A."/>
            <person name="Payton A.C."/>
            <person name="Mcbreen J.C."/>
            <person name="Conrad R.E."/>
            <person name="Kollar L.M."/>
            <person name="Olsson S."/>
            <person name="Huttunen S."/>
            <person name="Landis J.B."/>
            <person name="Wickett N.J."/>
            <person name="Johnson M.G."/>
            <person name="Rensing S.A."/>
            <person name="Grimwood J."/>
            <person name="Schmutz J."/>
            <person name="Mcdaniel S.F."/>
        </authorList>
    </citation>
    <scope>NUCLEOTIDE SEQUENCE [LARGE SCALE GENOMIC DNA]</scope>
    <source>
        <strain evidence="1 2">R40</strain>
    </source>
</reference>
<evidence type="ECO:0000313" key="2">
    <source>
        <dbReference type="Proteomes" id="UP000822688"/>
    </source>
</evidence>
<name>A0A8T0GDS2_CERPU</name>
<protein>
    <submittedName>
        <fullName evidence="1">Uncharacterized protein</fullName>
    </submittedName>
</protein>
<gene>
    <name evidence="1" type="ORF">KC19_11G082600</name>
</gene>
<keyword evidence="2" id="KW-1185">Reference proteome</keyword>
<organism evidence="1 2">
    <name type="scientific">Ceratodon purpureus</name>
    <name type="common">Fire moss</name>
    <name type="synonym">Dicranum purpureum</name>
    <dbReference type="NCBI Taxonomy" id="3225"/>
    <lineage>
        <taxon>Eukaryota</taxon>
        <taxon>Viridiplantae</taxon>
        <taxon>Streptophyta</taxon>
        <taxon>Embryophyta</taxon>
        <taxon>Bryophyta</taxon>
        <taxon>Bryophytina</taxon>
        <taxon>Bryopsida</taxon>
        <taxon>Dicranidae</taxon>
        <taxon>Pseudoditrichales</taxon>
        <taxon>Ditrichaceae</taxon>
        <taxon>Ceratodon</taxon>
    </lineage>
</organism>